<protein>
    <submittedName>
        <fullName evidence="3">CPBP family intramembrane glutamic endopeptidase</fullName>
        <ecNumber evidence="3">3.4.-.-</ecNumber>
    </submittedName>
</protein>
<evidence type="ECO:0000256" key="1">
    <source>
        <dbReference type="SAM" id="Phobius"/>
    </source>
</evidence>
<comment type="caution">
    <text evidence="3">The sequence shown here is derived from an EMBL/GenBank/DDBJ whole genome shotgun (WGS) entry which is preliminary data.</text>
</comment>
<reference evidence="4" key="1">
    <citation type="journal article" date="2019" name="Int. J. Syst. Evol. Microbiol.">
        <title>The Global Catalogue of Microorganisms (GCM) 10K type strain sequencing project: providing services to taxonomists for standard genome sequencing and annotation.</title>
        <authorList>
            <consortium name="The Broad Institute Genomics Platform"/>
            <consortium name="The Broad Institute Genome Sequencing Center for Infectious Disease"/>
            <person name="Wu L."/>
            <person name="Ma J."/>
        </authorList>
    </citation>
    <scope>NUCLEOTIDE SEQUENCE [LARGE SCALE GENOMIC DNA]</scope>
    <source>
        <strain evidence="4">IBRC-M 10490</strain>
    </source>
</reference>
<dbReference type="RefSeq" id="WP_378567385.1">
    <property type="nucleotide sequence ID" value="NZ_JBHSDL010000030.1"/>
</dbReference>
<organism evidence="3 4">
    <name type="scientific">Nocardia halotolerans</name>
    <dbReference type="NCBI Taxonomy" id="1755878"/>
    <lineage>
        <taxon>Bacteria</taxon>
        <taxon>Bacillati</taxon>
        <taxon>Actinomycetota</taxon>
        <taxon>Actinomycetes</taxon>
        <taxon>Mycobacteriales</taxon>
        <taxon>Nocardiaceae</taxon>
        <taxon>Nocardia</taxon>
    </lineage>
</organism>
<keyword evidence="3" id="KW-0378">Hydrolase</keyword>
<accession>A0ABV8VND2</accession>
<dbReference type="EC" id="3.4.-.-" evidence="3"/>
<sequence>MTIRAVPALVLAPLWSNRVLPALDLPLRGRTVANALFATAYTVAFRGRPNWFSAKGLRWGIGSSALVLAGYAAVLAIPPLRRLAAGVEARAPETTTTEWIAVHIPLGTVLAEETIFRATLDPLLAGTPAALLGPLDFGLWHLHPARSAGDPVPATLAATTLAGLLFTYLRHRSTSTTAPALLHLTINTGAALLPRLAILIEAKSSRCCCSGCGESVDGG</sequence>
<evidence type="ECO:0000259" key="2">
    <source>
        <dbReference type="Pfam" id="PF02517"/>
    </source>
</evidence>
<keyword evidence="1" id="KW-0472">Membrane</keyword>
<evidence type="ECO:0000313" key="4">
    <source>
        <dbReference type="Proteomes" id="UP001595844"/>
    </source>
</evidence>
<dbReference type="GO" id="GO:0016787">
    <property type="term" value="F:hydrolase activity"/>
    <property type="evidence" value="ECO:0007669"/>
    <property type="project" value="UniProtKB-KW"/>
</dbReference>
<gene>
    <name evidence="3" type="ORF">ACFO5K_24075</name>
</gene>
<dbReference type="InterPro" id="IPR003675">
    <property type="entry name" value="Rce1/LyrA-like_dom"/>
</dbReference>
<evidence type="ECO:0000313" key="3">
    <source>
        <dbReference type="EMBL" id="MFC4377167.1"/>
    </source>
</evidence>
<dbReference type="Pfam" id="PF02517">
    <property type="entry name" value="Rce1-like"/>
    <property type="match status" value="1"/>
</dbReference>
<feature type="domain" description="CAAX prenyl protease 2/Lysostaphin resistance protein A-like" evidence="2">
    <location>
        <begin position="99"/>
        <end position="188"/>
    </location>
</feature>
<keyword evidence="4" id="KW-1185">Reference proteome</keyword>
<keyword evidence="1" id="KW-1133">Transmembrane helix</keyword>
<feature type="transmembrane region" description="Helical" evidence="1">
    <location>
        <begin position="59"/>
        <end position="77"/>
    </location>
</feature>
<proteinExistence type="predicted"/>
<name>A0ABV8VND2_9NOCA</name>
<dbReference type="EMBL" id="JBHSDL010000030">
    <property type="protein sequence ID" value="MFC4377167.1"/>
    <property type="molecule type" value="Genomic_DNA"/>
</dbReference>
<dbReference type="Proteomes" id="UP001595844">
    <property type="component" value="Unassembled WGS sequence"/>
</dbReference>
<keyword evidence="1" id="KW-0812">Transmembrane</keyword>